<evidence type="ECO:0000313" key="2">
    <source>
        <dbReference type="Proteomes" id="UP000028712"/>
    </source>
</evidence>
<organism evidence="1 2">
    <name type="scientific">Flavobacterium hydatis</name>
    <name type="common">Cytophaga aquatilis</name>
    <dbReference type="NCBI Taxonomy" id="991"/>
    <lineage>
        <taxon>Bacteria</taxon>
        <taxon>Pseudomonadati</taxon>
        <taxon>Bacteroidota</taxon>
        <taxon>Flavobacteriia</taxon>
        <taxon>Flavobacteriales</taxon>
        <taxon>Flavobacteriaceae</taxon>
        <taxon>Flavobacterium</taxon>
    </lineage>
</organism>
<name>A0A086AAU6_FLAHY</name>
<dbReference type="PROSITE" id="PS51257">
    <property type="entry name" value="PROKAR_LIPOPROTEIN"/>
    <property type="match status" value="1"/>
</dbReference>
<sequence>MKKIIFFITTILVLISCKKEKTETPIDMTGEKVVKSVNNVIKKRDLPLKNFSKIEIVSYYNRMVWDTTTVNGKHSFNKILVDNYKLTFDSTMIQERVILNKIQEKELLNLIISDTCNTGETPADCYKPRHMILFRDSKNRIVGYNEFCISCAYGRNSSNLDGFQKYCYSDMDRLFKKFGIKLFVEEGDEDVEAENKEYDFLKHKGYIKN</sequence>
<reference evidence="1 2" key="1">
    <citation type="submission" date="2014-07" db="EMBL/GenBank/DDBJ databases">
        <title>Genome of Flavobacterium hydatis DSM 2063.</title>
        <authorList>
            <person name="Pipes S.E."/>
            <person name="Stropko S.J."/>
            <person name="Newman J.D."/>
        </authorList>
    </citation>
    <scope>NUCLEOTIDE SEQUENCE [LARGE SCALE GENOMIC DNA]</scope>
    <source>
        <strain evidence="1 2">DSM 2063</strain>
    </source>
</reference>
<accession>A0A086AAU6</accession>
<dbReference type="AlphaFoldDB" id="A0A086AAU6"/>
<proteinExistence type="predicted"/>
<dbReference type="EMBL" id="JPRM01000027">
    <property type="protein sequence ID" value="KFF13810.1"/>
    <property type="molecule type" value="Genomic_DNA"/>
</dbReference>
<comment type="caution">
    <text evidence="1">The sequence shown here is derived from an EMBL/GenBank/DDBJ whole genome shotgun (WGS) entry which is preliminary data.</text>
</comment>
<dbReference type="STRING" id="991.IW20_17180"/>
<dbReference type="Proteomes" id="UP000028712">
    <property type="component" value="Unassembled WGS sequence"/>
</dbReference>
<gene>
    <name evidence="1" type="ORF">IW20_17180</name>
</gene>
<evidence type="ECO:0008006" key="3">
    <source>
        <dbReference type="Google" id="ProtNLM"/>
    </source>
</evidence>
<evidence type="ECO:0000313" key="1">
    <source>
        <dbReference type="EMBL" id="KFF13810.1"/>
    </source>
</evidence>
<dbReference type="RefSeq" id="WP_035624832.1">
    <property type="nucleotide sequence ID" value="NZ_JBEWQG010000006.1"/>
</dbReference>
<dbReference type="eggNOG" id="ENOG502ZIZ3">
    <property type="taxonomic scope" value="Bacteria"/>
</dbReference>
<protein>
    <recommendedName>
        <fullName evidence="3">Lipoprotein</fullName>
    </recommendedName>
</protein>